<name>A0ACC0UCG1_9AGAM</name>
<evidence type="ECO:0000313" key="2">
    <source>
        <dbReference type="Proteomes" id="UP001207468"/>
    </source>
</evidence>
<protein>
    <submittedName>
        <fullName evidence="1">Uncharacterized protein</fullName>
    </submittedName>
</protein>
<gene>
    <name evidence="1" type="ORF">F5148DRAFT_828450</name>
</gene>
<evidence type="ECO:0000313" key="1">
    <source>
        <dbReference type="EMBL" id="KAI9508936.1"/>
    </source>
</evidence>
<comment type="caution">
    <text evidence="1">The sequence shown here is derived from an EMBL/GenBank/DDBJ whole genome shotgun (WGS) entry which is preliminary data.</text>
</comment>
<proteinExistence type="predicted"/>
<sequence>MASSELLKQIQAGKKLKKAVTNDRSAPAVEGAKAGGGVSGRGAGHSAPTMASVGSAGAGVGGPPQLGGLFAGGIPKLRPTGSPGSSLTFEI</sequence>
<organism evidence="1 2">
    <name type="scientific">Russula earlei</name>
    <dbReference type="NCBI Taxonomy" id="71964"/>
    <lineage>
        <taxon>Eukaryota</taxon>
        <taxon>Fungi</taxon>
        <taxon>Dikarya</taxon>
        <taxon>Basidiomycota</taxon>
        <taxon>Agaricomycotina</taxon>
        <taxon>Agaricomycetes</taxon>
        <taxon>Russulales</taxon>
        <taxon>Russulaceae</taxon>
        <taxon>Russula</taxon>
    </lineage>
</organism>
<accession>A0ACC0UCG1</accession>
<keyword evidence="2" id="KW-1185">Reference proteome</keyword>
<dbReference type="Proteomes" id="UP001207468">
    <property type="component" value="Unassembled WGS sequence"/>
</dbReference>
<dbReference type="EMBL" id="JAGFNK010000076">
    <property type="protein sequence ID" value="KAI9508936.1"/>
    <property type="molecule type" value="Genomic_DNA"/>
</dbReference>
<reference evidence="1" key="1">
    <citation type="submission" date="2021-03" db="EMBL/GenBank/DDBJ databases">
        <title>Evolutionary priming and transition to the ectomycorrhizal habit in an iconic lineage of mushroom-forming fungi: is preadaptation a requirement?</title>
        <authorList>
            <consortium name="DOE Joint Genome Institute"/>
            <person name="Looney B.P."/>
            <person name="Miyauchi S."/>
            <person name="Morin E."/>
            <person name="Drula E."/>
            <person name="Courty P.E."/>
            <person name="Chicoki N."/>
            <person name="Fauchery L."/>
            <person name="Kohler A."/>
            <person name="Kuo A."/>
            <person name="LaButti K."/>
            <person name="Pangilinan J."/>
            <person name="Lipzen A."/>
            <person name="Riley R."/>
            <person name="Andreopoulos W."/>
            <person name="He G."/>
            <person name="Johnson J."/>
            <person name="Barry K.W."/>
            <person name="Grigoriev I.V."/>
            <person name="Nagy L."/>
            <person name="Hibbett D."/>
            <person name="Henrissat B."/>
            <person name="Matheny P.B."/>
            <person name="Labbe J."/>
            <person name="Martin A.F."/>
        </authorList>
    </citation>
    <scope>NUCLEOTIDE SEQUENCE</scope>
    <source>
        <strain evidence="1">BPL698</strain>
    </source>
</reference>